<evidence type="ECO:0000313" key="2">
    <source>
        <dbReference type="Proteomes" id="UP000029384"/>
    </source>
</evidence>
<organism evidence="1 2">
    <name type="scientific">Marine Group I thaumarchaeote SCGC AAA799-B03</name>
    <dbReference type="NCBI Taxonomy" id="1502289"/>
    <lineage>
        <taxon>Archaea</taxon>
        <taxon>Nitrososphaerota</taxon>
        <taxon>Marine Group I</taxon>
    </lineage>
</organism>
<sequence length="35" mass="4099">MICRRESVFENKLDKVIFDKCKAYDLVDFTSGITI</sequence>
<reference evidence="1 2" key="1">
    <citation type="submission" date="2014-06" db="EMBL/GenBank/DDBJ databases">
        <authorList>
            <person name="Ngugi D.K."/>
            <person name="Blom J."/>
            <person name="Alam I."/>
            <person name="Rashid M."/>
            <person name="Baalawi W."/>
            <person name="Zhang G."/>
            <person name="Hikmawan T."/>
            <person name="Guan Y."/>
            <person name="Antunes A."/>
            <person name="Siam R."/>
            <person name="El-Dorry H."/>
            <person name="Bajic V."/>
            <person name="Stingl U."/>
        </authorList>
    </citation>
    <scope>NUCLEOTIDE SEQUENCE [LARGE SCALE GENOMIC DNA]</scope>
    <source>
        <strain evidence="1">SCGC AAA799-B03</strain>
    </source>
</reference>
<keyword evidence="2" id="KW-1185">Reference proteome</keyword>
<gene>
    <name evidence="1" type="ORF">AAA799B03_00954</name>
</gene>
<dbReference type="AlphaFoldDB" id="A0A087S6X9"/>
<proteinExistence type="predicted"/>
<accession>A0A087S6X9</accession>
<evidence type="ECO:0000313" key="1">
    <source>
        <dbReference type="EMBL" id="KFM21483.1"/>
    </source>
</evidence>
<dbReference type="Proteomes" id="UP000029384">
    <property type="component" value="Unassembled WGS sequence"/>
</dbReference>
<comment type="caution">
    <text evidence="1">The sequence shown here is derived from an EMBL/GenBank/DDBJ whole genome shotgun (WGS) entry which is preliminary data.</text>
</comment>
<protein>
    <submittedName>
        <fullName evidence="1">Uncharacterized protein</fullName>
    </submittedName>
</protein>
<dbReference type="EMBL" id="JOTA01000019">
    <property type="protein sequence ID" value="KFM21483.1"/>
    <property type="molecule type" value="Genomic_DNA"/>
</dbReference>
<name>A0A087S6X9_9ARCH</name>